<sequence>MIFWWWDSQDYHILVPFNVYLPFSSIGMEMNDVFIRFPQTYHQSHPGYQRYQLRN</sequence>
<protein>
    <submittedName>
        <fullName evidence="1">Uncharacterized protein</fullName>
    </submittedName>
</protein>
<dbReference type="AlphaFoldDB" id="A0A2H1FEA3"/>
<proteinExistence type="predicted"/>
<accession>A0A2H1FEA3</accession>
<organism evidence="1 2">
    <name type="scientific">Candidatus Nitrosotalea okcheonensis</name>
    <dbReference type="NCBI Taxonomy" id="1903276"/>
    <lineage>
        <taxon>Archaea</taxon>
        <taxon>Nitrososphaerota</taxon>
        <taxon>Nitrososphaeria</taxon>
        <taxon>Nitrosotaleales</taxon>
        <taxon>Nitrosotaleaceae</taxon>
        <taxon>Nitrosotalea</taxon>
    </lineage>
</organism>
<keyword evidence="2" id="KW-1185">Reference proteome</keyword>
<gene>
    <name evidence="1" type="ORF">NCS_10919</name>
</gene>
<reference evidence="2" key="1">
    <citation type="submission" date="2017-03" db="EMBL/GenBank/DDBJ databases">
        <authorList>
            <person name="Herbold C."/>
        </authorList>
    </citation>
    <scope>NUCLEOTIDE SEQUENCE [LARGE SCALE GENOMIC DNA]</scope>
</reference>
<name>A0A2H1FEA3_9ARCH</name>
<evidence type="ECO:0000313" key="1">
    <source>
        <dbReference type="EMBL" id="SMH71112.1"/>
    </source>
</evidence>
<evidence type="ECO:0000313" key="2">
    <source>
        <dbReference type="Proteomes" id="UP000230607"/>
    </source>
</evidence>
<dbReference type="Proteomes" id="UP000230607">
    <property type="component" value="Chromosome 1"/>
</dbReference>
<dbReference type="EMBL" id="LT841358">
    <property type="protein sequence ID" value="SMH71112.1"/>
    <property type="molecule type" value="Genomic_DNA"/>
</dbReference>